<keyword evidence="7 12" id="KW-0812">Transmembrane</keyword>
<feature type="transmembrane region" description="Helical" evidence="12">
    <location>
        <begin position="417"/>
        <end position="436"/>
    </location>
</feature>
<proteinExistence type="inferred from homology"/>
<evidence type="ECO:0000256" key="3">
    <source>
        <dbReference type="ARBA" id="ARBA00005315"/>
    </source>
</evidence>
<evidence type="ECO:0000256" key="12">
    <source>
        <dbReference type="RuleBase" id="RU367106"/>
    </source>
</evidence>
<dbReference type="UniPathway" id="UPA00196"/>
<keyword evidence="6 12" id="KW-0808">Transferase</keyword>
<dbReference type="GO" id="GO:0005789">
    <property type="term" value="C:endoplasmic reticulum membrane"/>
    <property type="evidence" value="ECO:0007669"/>
    <property type="project" value="UniProtKB-SubCell"/>
</dbReference>
<reference evidence="14" key="2">
    <citation type="submission" date="2014-06" db="EMBL/GenBank/DDBJ databases">
        <title>The complete genome of Blastobotrys (Arxula) adeninivorans LS3 - a yeast of biotechnological interest.</title>
        <authorList>
            <person name="Kunze G."/>
            <person name="Gaillardin C."/>
            <person name="Czernicka M."/>
            <person name="Durrens P."/>
            <person name="Martin T."/>
            <person name="Boer E."/>
            <person name="Gabaldon T."/>
            <person name="Cruz J."/>
            <person name="Talla E."/>
            <person name="Marck C."/>
            <person name="Goffeau A."/>
            <person name="Barbe V."/>
            <person name="Baret P."/>
            <person name="Baronian K."/>
            <person name="Beier S."/>
            <person name="Bleykasten C."/>
            <person name="Bode R."/>
            <person name="Casaregola S."/>
            <person name="Despons L."/>
            <person name="Fairhead C."/>
            <person name="Giersberg M."/>
            <person name="Gierski P."/>
            <person name="Hahnel U."/>
            <person name="Hartmann A."/>
            <person name="Jankowska D."/>
            <person name="Jubin C."/>
            <person name="Jung P."/>
            <person name="Lafontaine I."/>
            <person name="Leh-Louis V."/>
            <person name="Lemaire M."/>
            <person name="Marcet-Houben M."/>
            <person name="Mascher M."/>
            <person name="Morel G."/>
            <person name="Richard G.-F."/>
            <person name="Riechen J."/>
            <person name="Sacerdot C."/>
            <person name="Sarkar A."/>
            <person name="Savel G."/>
            <person name="Schacherer J."/>
            <person name="Sherman D."/>
            <person name="Straub M.-L."/>
            <person name="Stein N."/>
            <person name="Thierry A."/>
            <person name="Trautwein-Schult A."/>
            <person name="Westhof E."/>
            <person name="Worch S."/>
            <person name="Dujon B."/>
            <person name="Souciet J.-L."/>
            <person name="Wincker P."/>
            <person name="Scholz U."/>
            <person name="Neuveglise N."/>
        </authorList>
    </citation>
    <scope>NUCLEOTIDE SEQUENCE</scope>
    <source>
        <strain evidence="14">LS3</strain>
    </source>
</reference>
<dbReference type="PANTHER" id="PTHR23072">
    <property type="entry name" value="PHOSPHATIDYLINOSITOL GLYCAN-RELATED"/>
    <property type="match status" value="1"/>
</dbReference>
<feature type="transmembrane region" description="Helical" evidence="12">
    <location>
        <begin position="683"/>
        <end position="703"/>
    </location>
</feature>
<dbReference type="Pfam" id="PF01663">
    <property type="entry name" value="Phosphodiest"/>
    <property type="match status" value="1"/>
</dbReference>
<evidence type="ECO:0000256" key="10">
    <source>
        <dbReference type="ARBA" id="ARBA00023136"/>
    </source>
</evidence>
<feature type="transmembrane region" description="Helical" evidence="12">
    <location>
        <begin position="781"/>
        <end position="802"/>
    </location>
</feature>
<keyword evidence="5 12" id="KW-0337">GPI-anchor biosynthesis</keyword>
<name>A0A060T0D6_BLAAD</name>
<dbReference type="CDD" id="cd16024">
    <property type="entry name" value="GPI_EPT_2"/>
    <property type="match status" value="1"/>
</dbReference>
<comment type="pathway">
    <text evidence="2 12">Glycolipid biosynthesis; glycosylphosphatidylinositol-anchor biosynthesis.</text>
</comment>
<dbReference type="SUPFAM" id="SSF53649">
    <property type="entry name" value="Alkaline phosphatase-like"/>
    <property type="match status" value="1"/>
</dbReference>
<feature type="transmembrane region" description="Helical" evidence="12">
    <location>
        <begin position="448"/>
        <end position="466"/>
    </location>
</feature>
<dbReference type="InterPro" id="IPR002591">
    <property type="entry name" value="Phosphodiest/P_Trfase"/>
</dbReference>
<evidence type="ECO:0000256" key="8">
    <source>
        <dbReference type="ARBA" id="ARBA00022824"/>
    </source>
</evidence>
<dbReference type="AlphaFoldDB" id="A0A060T0D6"/>
<feature type="transmembrane region" description="Helical" evidence="12">
    <location>
        <begin position="472"/>
        <end position="489"/>
    </location>
</feature>
<dbReference type="FunFam" id="3.40.720.10:FF:000045">
    <property type="entry name" value="GPI ethanolamine phosphate transferase 2"/>
    <property type="match status" value="1"/>
</dbReference>
<evidence type="ECO:0000256" key="9">
    <source>
        <dbReference type="ARBA" id="ARBA00022989"/>
    </source>
</evidence>
<evidence type="ECO:0000256" key="11">
    <source>
        <dbReference type="ARBA" id="ARBA00023180"/>
    </source>
</evidence>
<evidence type="ECO:0000256" key="6">
    <source>
        <dbReference type="ARBA" id="ARBA00022679"/>
    </source>
</evidence>
<comment type="function">
    <text evidence="12">Ethanolamine phosphate transferase involved in glycosylphosphatidylinositol-anchor biosynthesis. Transfers ethanolamine phosphate to the GPI second mannose.</text>
</comment>
<evidence type="ECO:0000256" key="5">
    <source>
        <dbReference type="ARBA" id="ARBA00022502"/>
    </source>
</evidence>
<evidence type="ECO:0000256" key="4">
    <source>
        <dbReference type="ARBA" id="ARBA00020830"/>
    </source>
</evidence>
<comment type="subcellular location">
    <subcellularLocation>
        <location evidence="1 12">Endoplasmic reticulum membrane</location>
        <topology evidence="1 12">Multi-pass membrane protein</topology>
    </subcellularLocation>
</comment>
<dbReference type="PANTHER" id="PTHR23072:SF0">
    <property type="entry name" value="GPI ETHANOLAMINE PHOSPHATE TRANSFERASE 2"/>
    <property type="match status" value="1"/>
</dbReference>
<keyword evidence="9 12" id="KW-1133">Transmembrane helix</keyword>
<dbReference type="InterPro" id="IPR045687">
    <property type="entry name" value="PIGG/GPI7_C"/>
</dbReference>
<feature type="domain" description="GPI ethanolamine phosphate transferase 2 C-terminal" evidence="13">
    <location>
        <begin position="410"/>
        <end position="838"/>
    </location>
</feature>
<dbReference type="EMBL" id="HG937693">
    <property type="protein sequence ID" value="CDP34179.1"/>
    <property type="molecule type" value="Genomic_DNA"/>
</dbReference>
<accession>A0A060T0D6</accession>
<feature type="transmembrane region" description="Helical" evidence="12">
    <location>
        <begin position="822"/>
        <end position="840"/>
    </location>
</feature>
<keyword evidence="11" id="KW-0325">Glycoprotein</keyword>
<gene>
    <name evidence="14" type="ORF">GNLVRS02_ARAD1C06490g</name>
</gene>
<dbReference type="InterPro" id="IPR017850">
    <property type="entry name" value="Alkaline_phosphatase_core_sf"/>
</dbReference>
<keyword evidence="8 12" id="KW-0256">Endoplasmic reticulum</keyword>
<evidence type="ECO:0000256" key="2">
    <source>
        <dbReference type="ARBA" id="ARBA00004687"/>
    </source>
</evidence>
<sequence>MLAARWTSIFGVVILQIAGFLLFAKGFFPKKLVLPGYGEYFDADEPVPHAKFNKLVFMVVDALRSDFVFSEMSDMQFVQQLIAQGYGLPFTAHSTPPTVTLPRLKGLTTGSTPNFLDAILNIAEDDTSSTLAGQDSWIKQLKDVKNSTIHMFGDDTWIKLFPGMFDVSDGTSSFFVSDYTEVDNNVTRHLDDELSRKEWDVLILHYLGLDHIGHKGGPQSPFMPQKQREMDQIVQKLYENIDDDTLLVLCGDHGMNEVGNHGGSSAGETSAALTLLSPKFSSLPEKRTSPIEASDDYNYYDRISQADLVPTLAALLGFPIPQNSLGVIRPEILQLWKSKNERIGLLQQNVLQIAHILETTYPTRFRESSSEDDTVGDLYRTYKLVLENFSEEVAYKFLVGAQSFLSRASSNYDIKTMVHAVIAMIGASGVSLSAFLAIKSPSTTLKRVLVIVSTLYGASMFGSSLVEEEHHFWFWGATGWVAWSFIIESRKKFKNGTNWVICLIIIRIIRGWNQTGQKYAGAPDIAKYLEMEDHANLLWSMIGLYYGSLLERLWKGPFGALPSMGGFVVSFTTVIASLVFKLNMAFHSGEPLPALAQHFITDHADDTQLASLARFSFLTIFLGVLYELSQILLGVGEEKANVHPLTNLSYVVEVFLVTQSRSRNIPIFIFFNLMRTYLRKSSWDVTGASIFIFILQHVSFFALGNSNSLASLDLSNAYNGVRSYDIVKVGVLTFLSNWVGPIYWSMAGLSILLESQTFRLRSSQQNARNAIREDVISHKILASQVFFSIGSAGVMGACLLLKDHLFIWTVFSPKLLYAASWVIIQHVFLDIILTVILALLF</sequence>
<dbReference type="InterPro" id="IPR039527">
    <property type="entry name" value="PIGG/GPI7"/>
</dbReference>
<dbReference type="PhylomeDB" id="A0A060T0D6"/>
<keyword evidence="10 12" id="KW-0472">Membrane</keyword>
<dbReference type="InterPro" id="IPR037674">
    <property type="entry name" value="PIG-G_N"/>
</dbReference>
<reference evidence="14" key="1">
    <citation type="submission" date="2014-02" db="EMBL/GenBank/DDBJ databases">
        <authorList>
            <person name="Genoscope - CEA"/>
        </authorList>
    </citation>
    <scope>NUCLEOTIDE SEQUENCE</scope>
    <source>
        <strain evidence="14">LS3</strain>
    </source>
</reference>
<evidence type="ECO:0000313" key="14">
    <source>
        <dbReference type="EMBL" id="CDP34179.1"/>
    </source>
</evidence>
<dbReference type="Gene3D" id="3.40.720.10">
    <property type="entry name" value="Alkaline Phosphatase, subunit A"/>
    <property type="match status" value="1"/>
</dbReference>
<evidence type="ECO:0000256" key="7">
    <source>
        <dbReference type="ARBA" id="ARBA00022692"/>
    </source>
</evidence>
<feature type="transmembrane region" description="Helical" evidence="12">
    <location>
        <begin position="7"/>
        <end position="28"/>
    </location>
</feature>
<feature type="transmembrane region" description="Helical" evidence="12">
    <location>
        <begin position="537"/>
        <end position="554"/>
    </location>
</feature>
<dbReference type="GO" id="GO:0051267">
    <property type="term" value="F:CP2 mannose-ethanolamine phosphotransferase activity"/>
    <property type="evidence" value="ECO:0007669"/>
    <property type="project" value="TreeGrafter"/>
</dbReference>
<organism evidence="14">
    <name type="scientific">Blastobotrys adeninivorans</name>
    <name type="common">Yeast</name>
    <name type="synonym">Arxula adeninivorans</name>
    <dbReference type="NCBI Taxonomy" id="409370"/>
    <lineage>
        <taxon>Eukaryota</taxon>
        <taxon>Fungi</taxon>
        <taxon>Dikarya</taxon>
        <taxon>Ascomycota</taxon>
        <taxon>Saccharomycotina</taxon>
        <taxon>Dipodascomycetes</taxon>
        <taxon>Dipodascales</taxon>
        <taxon>Trichomonascaceae</taxon>
        <taxon>Blastobotrys</taxon>
    </lineage>
</organism>
<comment type="similarity">
    <text evidence="3 12">Belongs to the PIGG/PIGN/PIGO family. PIGG subfamily.</text>
</comment>
<evidence type="ECO:0000256" key="1">
    <source>
        <dbReference type="ARBA" id="ARBA00004477"/>
    </source>
</evidence>
<protein>
    <recommendedName>
        <fullName evidence="4 12">GPI ethanolamine phosphate transferase 2</fullName>
    </recommendedName>
</protein>
<dbReference type="GO" id="GO:0006506">
    <property type="term" value="P:GPI anchor biosynthetic process"/>
    <property type="evidence" value="ECO:0007669"/>
    <property type="project" value="UniProtKB-UniPathway"/>
</dbReference>
<feature type="transmembrane region" description="Helical" evidence="12">
    <location>
        <begin position="560"/>
        <end position="580"/>
    </location>
</feature>
<evidence type="ECO:0000259" key="13">
    <source>
        <dbReference type="Pfam" id="PF19316"/>
    </source>
</evidence>
<dbReference type="Pfam" id="PF19316">
    <property type="entry name" value="PIGO_PIGG"/>
    <property type="match status" value="1"/>
</dbReference>
<feature type="transmembrane region" description="Helical" evidence="12">
    <location>
        <begin position="742"/>
        <end position="760"/>
    </location>
</feature>